<keyword evidence="7 11" id="KW-0256">Endoplasmic reticulum</keyword>
<keyword evidence="5 11" id="KW-0808">Transferase</keyword>
<feature type="transmembrane region" description="Helical" evidence="11">
    <location>
        <begin position="121"/>
        <end position="138"/>
    </location>
</feature>
<evidence type="ECO:0000256" key="5">
    <source>
        <dbReference type="ARBA" id="ARBA00022679"/>
    </source>
</evidence>
<comment type="pathway">
    <text evidence="2 11">Protein modification; protein glycosylation.</text>
</comment>
<comment type="similarity">
    <text evidence="3 11">Belongs to the ALG6/ALG8 glucosyltransferase family.</text>
</comment>
<keyword evidence="4 11" id="KW-0328">Glycosyltransferase</keyword>
<evidence type="ECO:0000256" key="3">
    <source>
        <dbReference type="ARBA" id="ARBA00008715"/>
    </source>
</evidence>
<evidence type="ECO:0000256" key="7">
    <source>
        <dbReference type="ARBA" id="ARBA00022824"/>
    </source>
</evidence>
<evidence type="ECO:0000313" key="12">
    <source>
        <dbReference type="EMBL" id="WFD36270.1"/>
    </source>
</evidence>
<feature type="transmembrane region" description="Helical" evidence="11">
    <location>
        <begin position="383"/>
        <end position="402"/>
    </location>
</feature>
<feature type="transmembrane region" description="Helical" evidence="11">
    <location>
        <begin position="197"/>
        <end position="216"/>
    </location>
</feature>
<dbReference type="InterPro" id="IPR004856">
    <property type="entry name" value="Glyco_trans_ALG6/ALG8"/>
</dbReference>
<protein>
    <recommendedName>
        <fullName evidence="11">Alpha-1,3-glucosyltransferase</fullName>
        <ecNumber evidence="11">2.4.1.-</ecNumber>
    </recommendedName>
</protein>
<dbReference type="PANTHER" id="PTHR12413:SF2">
    <property type="entry name" value="DOLICHYL PYROPHOSPHATE GLC1MAN9GLCNAC2 ALPHA-1,3-GLUCOSYLTRANSFERASE-RELATED"/>
    <property type="match status" value="1"/>
</dbReference>
<evidence type="ECO:0000313" key="13">
    <source>
        <dbReference type="Proteomes" id="UP001219933"/>
    </source>
</evidence>
<organism evidence="12 13">
    <name type="scientific">Malassezia cuniculi</name>
    <dbReference type="NCBI Taxonomy" id="948313"/>
    <lineage>
        <taxon>Eukaryota</taxon>
        <taxon>Fungi</taxon>
        <taxon>Dikarya</taxon>
        <taxon>Basidiomycota</taxon>
        <taxon>Ustilaginomycotina</taxon>
        <taxon>Malasseziomycetes</taxon>
        <taxon>Malasseziales</taxon>
        <taxon>Malasseziaceae</taxon>
        <taxon>Malassezia</taxon>
    </lineage>
</organism>
<gene>
    <name evidence="12" type="primary">ALG8</name>
    <name evidence="12" type="ORF">MCUN1_003148</name>
</gene>
<comment type="subcellular location">
    <subcellularLocation>
        <location evidence="1 11">Endoplasmic reticulum membrane</location>
        <topology evidence="1 11">Multi-pass membrane protein</topology>
    </subcellularLocation>
</comment>
<evidence type="ECO:0000256" key="4">
    <source>
        <dbReference type="ARBA" id="ARBA00022676"/>
    </source>
</evidence>
<feature type="transmembrane region" description="Helical" evidence="11">
    <location>
        <begin position="422"/>
        <end position="446"/>
    </location>
</feature>
<name>A0AAF0J7N5_9BASI</name>
<dbReference type="GO" id="GO:0005789">
    <property type="term" value="C:endoplasmic reticulum membrane"/>
    <property type="evidence" value="ECO:0007669"/>
    <property type="project" value="UniProtKB-SubCell"/>
</dbReference>
<evidence type="ECO:0000256" key="6">
    <source>
        <dbReference type="ARBA" id="ARBA00022692"/>
    </source>
</evidence>
<keyword evidence="6 11" id="KW-0812">Transmembrane</keyword>
<evidence type="ECO:0000256" key="2">
    <source>
        <dbReference type="ARBA" id="ARBA00004922"/>
    </source>
</evidence>
<dbReference type="AlphaFoldDB" id="A0AAF0J7N5"/>
<dbReference type="EC" id="2.4.1.-" evidence="11"/>
<evidence type="ECO:0000256" key="9">
    <source>
        <dbReference type="ARBA" id="ARBA00023136"/>
    </source>
</evidence>
<keyword evidence="9 11" id="KW-0472">Membrane</keyword>
<comment type="catalytic activity">
    <reaction evidence="10">
        <text>an alpha-D-Glc-(1-&gt;3)-alpha-D-Man-(1-&gt;2)-alpha-D-Man-(1-&gt;2)-alpha-D-Man-(1-&gt;3)-[alpha-D-Man-(1-&gt;2)-alpha-D-Man-(1-&gt;3)-[alpha-D-Man-(1-&gt;2)-alpha-D-Man-(1-&gt;6)]-alpha-D-Man-(1-&gt;6)]-beta-D-Man-(1-&gt;4)-beta-D-GlcNAc-(1-&gt;4)-alpha-D-GlcNAc-diphospho-di-trans,poly-cis-dolichol + a di-trans,poly-cis-dolichyl beta-D-glucosyl phosphate = an alpha-D-Glc-(1-&gt;3)-alpha-D-Glc-(1-&gt;3)-alpha-D-Man-(1-&gt;2)-alpha-D-Man-(1-&gt;2)-alpha-D-Man-(1-&gt;3)-[alpha-D-Man-(1-&gt;2)-alpha-D-Man-(1-&gt;3)-[alpha-D-Man-(1-&gt;2)-alpha-D-Man-(1-&gt;6)]-alpha-D-Man-(1-&gt;6)]-beta-D-Man-(1-&gt;4)-beta-D-GlcNAc-(1-&gt;4)-alpha-D-GlcNAc-diphospho-di-trans,poly-cis-dolichol + a di-trans,poly-cis-dolichyl phosphate + H(+)</text>
        <dbReference type="Rhea" id="RHEA:31307"/>
        <dbReference type="Rhea" id="RHEA-COMP:19498"/>
        <dbReference type="Rhea" id="RHEA-COMP:19502"/>
        <dbReference type="Rhea" id="RHEA-COMP:19521"/>
        <dbReference type="Rhea" id="RHEA-COMP:19522"/>
        <dbReference type="ChEBI" id="CHEBI:15378"/>
        <dbReference type="ChEBI" id="CHEBI:57525"/>
        <dbReference type="ChEBI" id="CHEBI:57683"/>
        <dbReference type="ChEBI" id="CHEBI:132521"/>
        <dbReference type="ChEBI" id="CHEBI:132522"/>
        <dbReference type="EC" id="2.4.1.265"/>
    </reaction>
    <physiologicalReaction direction="left-to-right" evidence="10">
        <dbReference type="Rhea" id="RHEA:31308"/>
    </physiologicalReaction>
</comment>
<dbReference type="PANTHER" id="PTHR12413">
    <property type="entry name" value="DOLICHYL GLYCOSYLTRANSFERASE"/>
    <property type="match status" value="1"/>
</dbReference>
<sequence length="485" mass="54171">MLRRVHRNWLAITYSLPLHRWYVEATSQWTLDYPPFFAYFSWLLAQPAALVDSSIVDVNALDYDAWPCKLYMRATVLVTELVLGAALYAHYKCSPNTHVDTLLLASVFVHPGLLIVDHIHFQYNGFLLGVLLWSLWAARTQRPLLCALLFSSLLNLKHIFLYIAPAFTVYLFRGFLLPSGPLDMPALLLRTYELGRATLVPFMLSIGPILLSAVGAGERVGDALAHIVVRLFPFHRGLIHAYWAPNVWALYTFADRVLSRLRARSIPATSRGIVGDTAFGVLPDVSPRTCFVLALTFTCIYAVPLWRKPTYHALVACVTLCALTSFAVGWHVHEKAILLALVPLSLVAGRDYAHVRIFTILSATGIVSLFPLLFKPQETPVKLLYSGIWFFIVRQALISRVLRPMPSNIGAIVHALESVYVWGLAVIALVTNVFWPLAGAVSAALVPTHAEFMPLLATSVYCAVGVIWCWARLSYIYLVDAIDIW</sequence>
<dbReference type="Pfam" id="PF03155">
    <property type="entry name" value="Alg6_Alg8"/>
    <property type="match status" value="1"/>
</dbReference>
<feature type="transmembrane region" description="Helical" evidence="11">
    <location>
        <begin position="458"/>
        <end position="478"/>
    </location>
</feature>
<keyword evidence="8 11" id="KW-1133">Transmembrane helix</keyword>
<dbReference type="GO" id="GO:0006487">
    <property type="term" value="P:protein N-linked glycosylation"/>
    <property type="evidence" value="ECO:0007669"/>
    <property type="project" value="TreeGrafter"/>
</dbReference>
<reference evidence="12" key="1">
    <citation type="submission" date="2023-03" db="EMBL/GenBank/DDBJ databases">
        <title>Mating type loci evolution in Malassezia.</title>
        <authorList>
            <person name="Coelho M.A."/>
        </authorList>
    </citation>
    <scope>NUCLEOTIDE SEQUENCE</scope>
    <source>
        <strain evidence="12">CBS 11721</strain>
    </source>
</reference>
<evidence type="ECO:0000256" key="10">
    <source>
        <dbReference type="ARBA" id="ARBA00047346"/>
    </source>
</evidence>
<feature type="transmembrane region" description="Helical" evidence="11">
    <location>
        <begin position="313"/>
        <end position="333"/>
    </location>
</feature>
<feature type="transmembrane region" description="Helical" evidence="11">
    <location>
        <begin position="159"/>
        <end position="177"/>
    </location>
</feature>
<keyword evidence="13" id="KW-1185">Reference proteome</keyword>
<feature type="transmembrane region" description="Helical" evidence="11">
    <location>
        <begin position="70"/>
        <end position="91"/>
    </location>
</feature>
<evidence type="ECO:0000256" key="11">
    <source>
        <dbReference type="RuleBase" id="RU363110"/>
    </source>
</evidence>
<dbReference type="Proteomes" id="UP001219933">
    <property type="component" value="Chromosome 4"/>
</dbReference>
<dbReference type="EMBL" id="CP119880">
    <property type="protein sequence ID" value="WFD36270.1"/>
    <property type="molecule type" value="Genomic_DNA"/>
</dbReference>
<dbReference type="GO" id="GO:0042283">
    <property type="term" value="F:dolichyl pyrophosphate Glc1Man9GlcNAc2 alpha-1,3-glucosyltransferase activity"/>
    <property type="evidence" value="ECO:0007669"/>
    <property type="project" value="UniProtKB-EC"/>
</dbReference>
<evidence type="ECO:0000256" key="1">
    <source>
        <dbReference type="ARBA" id="ARBA00004477"/>
    </source>
</evidence>
<feature type="transmembrane region" description="Helical" evidence="11">
    <location>
        <begin position="353"/>
        <end position="374"/>
    </location>
</feature>
<evidence type="ECO:0000256" key="8">
    <source>
        <dbReference type="ARBA" id="ARBA00022989"/>
    </source>
</evidence>
<accession>A0AAF0J7N5</accession>
<proteinExistence type="inferred from homology"/>